<proteinExistence type="predicted"/>
<dbReference type="Pfam" id="PF01739">
    <property type="entry name" value="CheR"/>
    <property type="match status" value="1"/>
</dbReference>
<organism evidence="8 9">
    <name type="scientific">Pseudomonas oryzihabitans</name>
    <dbReference type="NCBI Taxonomy" id="47885"/>
    <lineage>
        <taxon>Bacteria</taxon>
        <taxon>Pseudomonadati</taxon>
        <taxon>Pseudomonadota</taxon>
        <taxon>Gammaproteobacteria</taxon>
        <taxon>Pseudomonadales</taxon>
        <taxon>Pseudomonadaceae</taxon>
        <taxon>Pseudomonas</taxon>
    </lineage>
</organism>
<protein>
    <recommendedName>
        <fullName evidence="5">Chemotaxis protein methyltransferase</fullName>
        <ecNumber evidence="5">2.1.1.80</ecNumber>
    </recommendedName>
</protein>
<dbReference type="InterPro" id="IPR000780">
    <property type="entry name" value="CheR_MeTrfase"/>
</dbReference>
<keyword evidence="4 5" id="KW-0949">S-adenosyl-L-methionine</keyword>
<dbReference type="PANTHER" id="PTHR24422">
    <property type="entry name" value="CHEMOTAXIS PROTEIN METHYLTRANSFERASE"/>
    <property type="match status" value="1"/>
</dbReference>
<gene>
    <name evidence="8" type="ORF">A4V15_13280</name>
</gene>
<dbReference type="InterPro" id="IPR029063">
    <property type="entry name" value="SAM-dependent_MTases_sf"/>
</dbReference>
<dbReference type="InterPro" id="IPR050903">
    <property type="entry name" value="Bact_Chemotaxis_MeTrfase"/>
</dbReference>
<dbReference type="PANTHER" id="PTHR24422:SF26">
    <property type="entry name" value="CHEMOTAXIS PROTEIN METHYLTRANSFERASE"/>
    <property type="match status" value="1"/>
</dbReference>
<dbReference type="Gene3D" id="1.10.155.10">
    <property type="entry name" value="Chemotaxis receptor methyltransferase CheR, N-terminal domain"/>
    <property type="match status" value="1"/>
</dbReference>
<feature type="domain" description="CheR-type methyltransferase" evidence="7">
    <location>
        <begin position="2"/>
        <end position="270"/>
    </location>
</feature>
<dbReference type="SUPFAM" id="SSF53335">
    <property type="entry name" value="S-adenosyl-L-methionine-dependent methyltransferases"/>
    <property type="match status" value="1"/>
</dbReference>
<name>A0A178LJU7_9PSED</name>
<dbReference type="RefSeq" id="WP_064307176.1">
    <property type="nucleotide sequence ID" value="NZ_LWCR01000005.1"/>
</dbReference>
<sequence>MSVSEALALTDAEFQQFRSLIFKVAGISMSDAKKPLVGGRLAKRIRLRQLPSYGAYFRLIQQDRGEFQMAVDLLTTNETYFFREPKHFDFLRNQVLPNWKGSQPFRLWSGACSSGEEPYTLAMTLAEGLGDKPWEMLASDLSTRVLEKARLGQYPLEEAEGIPAALLRRYCFKGVGNNAGIFLVDPALAARISFMQINLNTRLPEVGKFDVIFLRNVMIYFDLPTKRQVVERLVRHLRPGGYFFISHSETLNGVTEALRMVSPSIYQRPI</sequence>
<accession>A0A178LJU7</accession>
<evidence type="ECO:0000256" key="5">
    <source>
        <dbReference type="PIRNR" id="PIRNR000410"/>
    </source>
</evidence>
<dbReference type="AlphaFoldDB" id="A0A178LJU7"/>
<evidence type="ECO:0000256" key="4">
    <source>
        <dbReference type="ARBA" id="ARBA00022691"/>
    </source>
</evidence>
<comment type="function">
    <text evidence="5">Methylation of the membrane-bound methyl-accepting chemotaxis proteins (MCP) to form gamma-glutamyl methyl ester residues in MCP.</text>
</comment>
<dbReference type="OrthoDB" id="9816309at2"/>
<dbReference type="SUPFAM" id="SSF47757">
    <property type="entry name" value="Chemotaxis receptor methyltransferase CheR, N-terminal domain"/>
    <property type="match status" value="1"/>
</dbReference>
<comment type="catalytic activity">
    <reaction evidence="1 5">
        <text>L-glutamyl-[protein] + S-adenosyl-L-methionine = [protein]-L-glutamate 5-O-methyl ester + S-adenosyl-L-homocysteine</text>
        <dbReference type="Rhea" id="RHEA:24452"/>
        <dbReference type="Rhea" id="RHEA-COMP:10208"/>
        <dbReference type="Rhea" id="RHEA-COMP:10311"/>
        <dbReference type="ChEBI" id="CHEBI:29973"/>
        <dbReference type="ChEBI" id="CHEBI:57856"/>
        <dbReference type="ChEBI" id="CHEBI:59789"/>
        <dbReference type="ChEBI" id="CHEBI:82795"/>
        <dbReference type="EC" id="2.1.1.80"/>
    </reaction>
</comment>
<comment type="caution">
    <text evidence="8">The sequence shown here is derived from an EMBL/GenBank/DDBJ whole genome shotgun (WGS) entry which is preliminary data.</text>
</comment>
<dbReference type="PIRSF" id="PIRSF000410">
    <property type="entry name" value="CheR"/>
    <property type="match status" value="1"/>
</dbReference>
<dbReference type="PRINTS" id="PR00996">
    <property type="entry name" value="CHERMTFRASE"/>
</dbReference>
<dbReference type="PROSITE" id="PS50123">
    <property type="entry name" value="CHER"/>
    <property type="match status" value="1"/>
</dbReference>
<reference evidence="8 9" key="1">
    <citation type="submission" date="2016-04" db="EMBL/GenBank/DDBJ databases">
        <title>Draft Genome Sequences of Staphylococcus capitis Strain H36, S. capitis Strain H65, S. cohnii Strain H62, S. hominis Strain H69, Mycobacterium iranicum Strain H39, Plantibacter sp. Strain H53, Pseudomonas oryzihabitans Strain H72, and Microbacterium sp. Strain H83, isolated from residential settings.</title>
        <authorList>
            <person name="Lymperopoulou D."/>
            <person name="Adams R.I."/>
            <person name="Lindow S."/>
            <person name="Coil D.A."/>
            <person name="Jospin G."/>
            <person name="Eisen J.A."/>
        </authorList>
    </citation>
    <scope>NUCLEOTIDE SEQUENCE [LARGE SCALE GENOMIC DNA]</scope>
    <source>
        <strain evidence="8 9">H72</strain>
    </source>
</reference>
<dbReference type="EMBL" id="LWCR01000005">
    <property type="protein sequence ID" value="OAN31318.1"/>
    <property type="molecule type" value="Genomic_DNA"/>
</dbReference>
<dbReference type="GO" id="GO:0032259">
    <property type="term" value="P:methylation"/>
    <property type="evidence" value="ECO:0007669"/>
    <property type="project" value="UniProtKB-KW"/>
</dbReference>
<evidence type="ECO:0000313" key="8">
    <source>
        <dbReference type="EMBL" id="OAN31318.1"/>
    </source>
</evidence>
<evidence type="ECO:0000256" key="1">
    <source>
        <dbReference type="ARBA" id="ARBA00001541"/>
    </source>
</evidence>
<evidence type="ECO:0000256" key="6">
    <source>
        <dbReference type="PIRSR" id="PIRSR000410-1"/>
    </source>
</evidence>
<dbReference type="InterPro" id="IPR036804">
    <property type="entry name" value="CheR_N_sf"/>
</dbReference>
<feature type="binding site" evidence="6">
    <location>
        <begin position="198"/>
        <end position="199"/>
    </location>
    <ligand>
        <name>S-adenosyl-L-methionine</name>
        <dbReference type="ChEBI" id="CHEBI:59789"/>
    </ligand>
</feature>
<dbReference type="InterPro" id="IPR026024">
    <property type="entry name" value="Chemotaxis_MeTrfase_CheR"/>
</dbReference>
<dbReference type="InterPro" id="IPR022642">
    <property type="entry name" value="CheR_C"/>
</dbReference>
<dbReference type="Proteomes" id="UP000078356">
    <property type="component" value="Unassembled WGS sequence"/>
</dbReference>
<feature type="binding site" evidence="6">
    <location>
        <position position="79"/>
    </location>
    <ligand>
        <name>S-adenosyl-L-methionine</name>
        <dbReference type="ChEBI" id="CHEBI:59789"/>
    </ligand>
</feature>
<feature type="binding site" evidence="6">
    <location>
        <position position="77"/>
    </location>
    <ligand>
        <name>S-adenosyl-L-methionine</name>
        <dbReference type="ChEBI" id="CHEBI:59789"/>
    </ligand>
</feature>
<feature type="binding site" evidence="6">
    <location>
        <begin position="215"/>
        <end position="216"/>
    </location>
    <ligand>
        <name>S-adenosyl-L-methionine</name>
        <dbReference type="ChEBI" id="CHEBI:59789"/>
    </ligand>
</feature>
<evidence type="ECO:0000259" key="7">
    <source>
        <dbReference type="PROSITE" id="PS50123"/>
    </source>
</evidence>
<dbReference type="InterPro" id="IPR022641">
    <property type="entry name" value="CheR_N"/>
</dbReference>
<keyword evidence="3 5" id="KW-0808">Transferase</keyword>
<dbReference type="SMART" id="SM00138">
    <property type="entry name" value="MeTrc"/>
    <property type="match status" value="1"/>
</dbReference>
<dbReference type="Pfam" id="PF03705">
    <property type="entry name" value="CheR_N"/>
    <property type="match status" value="1"/>
</dbReference>
<dbReference type="Gene3D" id="3.40.50.150">
    <property type="entry name" value="Vaccinia Virus protein VP39"/>
    <property type="match status" value="1"/>
</dbReference>
<feature type="binding site" evidence="6">
    <location>
        <position position="83"/>
    </location>
    <ligand>
        <name>S-adenosyl-L-methionine</name>
        <dbReference type="ChEBI" id="CHEBI:59789"/>
    </ligand>
</feature>
<evidence type="ECO:0000313" key="9">
    <source>
        <dbReference type="Proteomes" id="UP000078356"/>
    </source>
</evidence>
<evidence type="ECO:0000256" key="2">
    <source>
        <dbReference type="ARBA" id="ARBA00022603"/>
    </source>
</evidence>
<keyword evidence="2 5" id="KW-0489">Methyltransferase</keyword>
<feature type="binding site" evidence="6">
    <location>
        <position position="140"/>
    </location>
    <ligand>
        <name>S-adenosyl-L-methionine</name>
        <dbReference type="ChEBI" id="CHEBI:59789"/>
    </ligand>
</feature>
<feature type="binding site" evidence="6">
    <location>
        <position position="117"/>
    </location>
    <ligand>
        <name>S-adenosyl-L-methionine</name>
        <dbReference type="ChEBI" id="CHEBI:59789"/>
    </ligand>
</feature>
<dbReference type="CDD" id="cd02440">
    <property type="entry name" value="AdoMet_MTases"/>
    <property type="match status" value="1"/>
</dbReference>
<evidence type="ECO:0000256" key="3">
    <source>
        <dbReference type="ARBA" id="ARBA00022679"/>
    </source>
</evidence>
<dbReference type="EC" id="2.1.1.80" evidence="5"/>
<dbReference type="GO" id="GO:0008983">
    <property type="term" value="F:protein-glutamate O-methyltransferase activity"/>
    <property type="evidence" value="ECO:0007669"/>
    <property type="project" value="UniProtKB-EC"/>
</dbReference>